<dbReference type="GO" id="GO:0006865">
    <property type="term" value="P:amino acid transport"/>
    <property type="evidence" value="ECO:0007669"/>
    <property type="project" value="UniProtKB-KW"/>
</dbReference>
<gene>
    <name evidence="10" type="ordered locus">Dole_0834</name>
</gene>
<dbReference type="RefSeq" id="WP_012174262.1">
    <property type="nucleotide sequence ID" value="NC_009943.1"/>
</dbReference>
<keyword evidence="7 9" id="KW-0472">Membrane</keyword>
<keyword evidence="3" id="KW-1003">Cell membrane</keyword>
<feature type="transmembrane region" description="Helical" evidence="9">
    <location>
        <begin position="268"/>
        <end position="287"/>
    </location>
</feature>
<feature type="transmembrane region" description="Helical" evidence="9">
    <location>
        <begin position="147"/>
        <end position="165"/>
    </location>
</feature>
<proteinExistence type="inferred from homology"/>
<keyword evidence="6 9" id="KW-1133">Transmembrane helix</keyword>
<evidence type="ECO:0000256" key="7">
    <source>
        <dbReference type="ARBA" id="ARBA00023136"/>
    </source>
</evidence>
<dbReference type="InterPro" id="IPR052157">
    <property type="entry name" value="BCAA_transport_permease"/>
</dbReference>
<dbReference type="OrthoDB" id="9807115at2"/>
<feature type="transmembrane region" description="Helical" evidence="9">
    <location>
        <begin position="232"/>
        <end position="256"/>
    </location>
</feature>
<feature type="transmembrane region" description="Helical" evidence="9">
    <location>
        <begin position="12"/>
        <end position="33"/>
    </location>
</feature>
<reference evidence="10 11" key="1">
    <citation type="submission" date="2007-10" db="EMBL/GenBank/DDBJ databases">
        <title>Complete sequence of Desulfococcus oleovorans Hxd3.</title>
        <authorList>
            <consortium name="US DOE Joint Genome Institute"/>
            <person name="Copeland A."/>
            <person name="Lucas S."/>
            <person name="Lapidus A."/>
            <person name="Barry K."/>
            <person name="Glavina del Rio T."/>
            <person name="Dalin E."/>
            <person name="Tice H."/>
            <person name="Pitluck S."/>
            <person name="Kiss H."/>
            <person name="Brettin T."/>
            <person name="Bruce D."/>
            <person name="Detter J.C."/>
            <person name="Han C."/>
            <person name="Schmutz J."/>
            <person name="Larimer F."/>
            <person name="Land M."/>
            <person name="Hauser L."/>
            <person name="Kyrpides N."/>
            <person name="Kim E."/>
            <person name="Wawrik B."/>
            <person name="Richardson P."/>
        </authorList>
    </citation>
    <scope>NUCLEOTIDE SEQUENCE [LARGE SCALE GENOMIC DNA]</scope>
    <source>
        <strain evidence="11">DSM 6200 / JCM 39069 / Hxd3</strain>
    </source>
</reference>
<sequence>MDVSGPFSDFLQFLFMGVQRGCIYAMVAMGFNIIYNSTGIINFAQGEFVVLGGLMMVTLTMASHLPMPVAFLLTAVFVMAVGVLMERTTINPVKNPSVLRLIIITIAVSILIRGIAMLVWGKESHHMRHFSSEESINVLGATILPQTLWIIGMLVVTVGVFVYFFNYTMTGKSMRACAINRDAARLAGINDRKMIMLSFALSAGIGAIAGIIITPVIQMDYARGALLGLKGFGAAVVGGLGNSFGAVAAGLLLGIIEAMAAGYISSHYMDAAALFILLIVLFVRPSGLFGNREAARFKEF</sequence>
<keyword evidence="5" id="KW-0029">Amino-acid transport</keyword>
<evidence type="ECO:0000256" key="9">
    <source>
        <dbReference type="SAM" id="Phobius"/>
    </source>
</evidence>
<evidence type="ECO:0000256" key="3">
    <source>
        <dbReference type="ARBA" id="ARBA00022475"/>
    </source>
</evidence>
<accession>A8ZVT5</accession>
<dbReference type="STRING" id="96561.Dole_0834"/>
<comment type="similarity">
    <text evidence="8">Belongs to the binding-protein-dependent transport system permease family. LivHM subfamily.</text>
</comment>
<comment type="subcellular location">
    <subcellularLocation>
        <location evidence="1">Cell membrane</location>
        <topology evidence="1">Multi-pass membrane protein</topology>
    </subcellularLocation>
</comment>
<evidence type="ECO:0000256" key="2">
    <source>
        <dbReference type="ARBA" id="ARBA00022448"/>
    </source>
</evidence>
<feature type="transmembrane region" description="Helical" evidence="9">
    <location>
        <begin position="97"/>
        <end position="120"/>
    </location>
</feature>
<evidence type="ECO:0000256" key="5">
    <source>
        <dbReference type="ARBA" id="ARBA00022970"/>
    </source>
</evidence>
<protein>
    <submittedName>
        <fullName evidence="10">Inner-membrane translocator</fullName>
    </submittedName>
</protein>
<organism evidence="10 11">
    <name type="scientific">Desulfosudis oleivorans (strain DSM 6200 / JCM 39069 / Hxd3)</name>
    <name type="common">Desulfococcus oleovorans</name>
    <dbReference type="NCBI Taxonomy" id="96561"/>
    <lineage>
        <taxon>Bacteria</taxon>
        <taxon>Pseudomonadati</taxon>
        <taxon>Thermodesulfobacteriota</taxon>
        <taxon>Desulfobacteria</taxon>
        <taxon>Desulfobacterales</taxon>
        <taxon>Desulfosudaceae</taxon>
        <taxon>Desulfosudis</taxon>
    </lineage>
</organism>
<evidence type="ECO:0000313" key="11">
    <source>
        <dbReference type="Proteomes" id="UP000008561"/>
    </source>
</evidence>
<dbReference type="PANTHER" id="PTHR11795">
    <property type="entry name" value="BRANCHED-CHAIN AMINO ACID TRANSPORT SYSTEM PERMEASE PROTEIN LIVH"/>
    <property type="match status" value="1"/>
</dbReference>
<dbReference type="Pfam" id="PF02653">
    <property type="entry name" value="BPD_transp_2"/>
    <property type="match status" value="1"/>
</dbReference>
<evidence type="ECO:0000256" key="1">
    <source>
        <dbReference type="ARBA" id="ARBA00004651"/>
    </source>
</evidence>
<feature type="transmembrane region" description="Helical" evidence="9">
    <location>
        <begin position="65"/>
        <end position="85"/>
    </location>
</feature>
<dbReference type="eggNOG" id="COG0559">
    <property type="taxonomic scope" value="Bacteria"/>
</dbReference>
<evidence type="ECO:0000256" key="8">
    <source>
        <dbReference type="ARBA" id="ARBA00037998"/>
    </source>
</evidence>
<dbReference type="InterPro" id="IPR001851">
    <property type="entry name" value="ABC_transp_permease"/>
</dbReference>
<dbReference type="KEGG" id="dol:Dole_0834"/>
<dbReference type="CDD" id="cd06582">
    <property type="entry name" value="TM_PBP1_LivH_like"/>
    <property type="match status" value="1"/>
</dbReference>
<keyword evidence="2" id="KW-0813">Transport</keyword>
<dbReference type="AlphaFoldDB" id="A8ZVT5"/>
<dbReference type="GO" id="GO:0005886">
    <property type="term" value="C:plasma membrane"/>
    <property type="evidence" value="ECO:0007669"/>
    <property type="project" value="UniProtKB-SubCell"/>
</dbReference>
<evidence type="ECO:0000313" key="10">
    <source>
        <dbReference type="EMBL" id="ABW66644.1"/>
    </source>
</evidence>
<dbReference type="HOGENOM" id="CLU_039929_1_1_7"/>
<dbReference type="EMBL" id="CP000859">
    <property type="protein sequence ID" value="ABW66644.1"/>
    <property type="molecule type" value="Genomic_DNA"/>
</dbReference>
<dbReference type="Proteomes" id="UP000008561">
    <property type="component" value="Chromosome"/>
</dbReference>
<dbReference type="PANTHER" id="PTHR11795:SF450">
    <property type="entry name" value="ABC TRANSPORTER PERMEASE PROTEIN"/>
    <property type="match status" value="1"/>
</dbReference>
<dbReference type="GO" id="GO:0022857">
    <property type="term" value="F:transmembrane transporter activity"/>
    <property type="evidence" value="ECO:0007669"/>
    <property type="project" value="InterPro"/>
</dbReference>
<keyword evidence="11" id="KW-1185">Reference proteome</keyword>
<name>A8ZVT5_DESOH</name>
<keyword evidence="4 9" id="KW-0812">Transmembrane</keyword>
<feature type="transmembrane region" description="Helical" evidence="9">
    <location>
        <begin position="195"/>
        <end position="217"/>
    </location>
</feature>
<evidence type="ECO:0000256" key="6">
    <source>
        <dbReference type="ARBA" id="ARBA00022989"/>
    </source>
</evidence>
<evidence type="ECO:0000256" key="4">
    <source>
        <dbReference type="ARBA" id="ARBA00022692"/>
    </source>
</evidence>